<dbReference type="PANTHER" id="PTHR22904:SF533">
    <property type="entry name" value="HSP70-HSP90 ORGANIZING PROTEIN 3"/>
    <property type="match status" value="1"/>
</dbReference>
<dbReference type="SUPFAM" id="SSF48452">
    <property type="entry name" value="TPR-like"/>
    <property type="match status" value="2"/>
</dbReference>
<evidence type="ECO:0000313" key="5">
    <source>
        <dbReference type="EMBL" id="KAJ8444836.1"/>
    </source>
</evidence>
<proteinExistence type="predicted"/>
<organism evidence="5 6">
    <name type="scientific">Carnegiea gigantea</name>
    <dbReference type="NCBI Taxonomy" id="171969"/>
    <lineage>
        <taxon>Eukaryota</taxon>
        <taxon>Viridiplantae</taxon>
        <taxon>Streptophyta</taxon>
        <taxon>Embryophyta</taxon>
        <taxon>Tracheophyta</taxon>
        <taxon>Spermatophyta</taxon>
        <taxon>Magnoliopsida</taxon>
        <taxon>eudicotyledons</taxon>
        <taxon>Gunneridae</taxon>
        <taxon>Pentapetalae</taxon>
        <taxon>Caryophyllales</taxon>
        <taxon>Cactineae</taxon>
        <taxon>Cactaceae</taxon>
        <taxon>Cactoideae</taxon>
        <taxon>Echinocereeae</taxon>
        <taxon>Carnegiea</taxon>
    </lineage>
</organism>
<dbReference type="InterPro" id="IPR011990">
    <property type="entry name" value="TPR-like_helical_dom_sf"/>
</dbReference>
<dbReference type="GO" id="GO:0051879">
    <property type="term" value="F:Hsp90 protein binding"/>
    <property type="evidence" value="ECO:0007669"/>
    <property type="project" value="TreeGrafter"/>
</dbReference>
<evidence type="ECO:0000256" key="2">
    <source>
        <dbReference type="ARBA" id="ARBA00022803"/>
    </source>
</evidence>
<dbReference type="SMART" id="SM00028">
    <property type="entry name" value="TPR"/>
    <property type="match status" value="3"/>
</dbReference>
<dbReference type="Proteomes" id="UP001153076">
    <property type="component" value="Unassembled WGS sequence"/>
</dbReference>
<evidence type="ECO:0000313" key="6">
    <source>
        <dbReference type="Proteomes" id="UP001153076"/>
    </source>
</evidence>
<name>A0A9Q1KI68_9CARY</name>
<dbReference type="AlphaFoldDB" id="A0A9Q1KI68"/>
<dbReference type="EMBL" id="JAKOGI010000085">
    <property type="protein sequence ID" value="KAJ8444836.1"/>
    <property type="molecule type" value="Genomic_DNA"/>
</dbReference>
<dbReference type="Pfam" id="PF13414">
    <property type="entry name" value="TPR_11"/>
    <property type="match status" value="1"/>
</dbReference>
<reference evidence="5" key="1">
    <citation type="submission" date="2022-04" db="EMBL/GenBank/DDBJ databases">
        <title>Carnegiea gigantea Genome sequencing and assembly v2.</title>
        <authorList>
            <person name="Copetti D."/>
            <person name="Sanderson M.J."/>
            <person name="Burquez A."/>
            <person name="Wojciechowski M.F."/>
        </authorList>
    </citation>
    <scope>NUCLEOTIDE SEQUENCE</scope>
    <source>
        <strain evidence="5">SGP5-SGP5p</strain>
        <tissue evidence="5">Aerial part</tissue>
    </source>
</reference>
<accession>A0A9Q1KI68</accession>
<feature type="domain" description="STI1/HOP DP" evidence="4">
    <location>
        <begin position="1"/>
        <end position="28"/>
    </location>
</feature>
<keyword evidence="1" id="KW-0677">Repeat</keyword>
<dbReference type="Gene3D" id="1.25.40.10">
    <property type="entry name" value="Tetratricopeptide repeat domain"/>
    <property type="match status" value="2"/>
</dbReference>
<comment type="caution">
    <text evidence="5">The sequence shown here is derived from an EMBL/GenBank/DDBJ whole genome shotgun (WGS) entry which is preliminary data.</text>
</comment>
<evidence type="ECO:0000256" key="3">
    <source>
        <dbReference type="SAM" id="MobiDB-lite"/>
    </source>
</evidence>
<feature type="region of interest" description="Disordered" evidence="3">
    <location>
        <begin position="40"/>
        <end position="63"/>
    </location>
</feature>
<evidence type="ECO:0000259" key="4">
    <source>
        <dbReference type="Pfam" id="PF17830"/>
    </source>
</evidence>
<dbReference type="Pfam" id="PF13181">
    <property type="entry name" value="TPR_8"/>
    <property type="match status" value="1"/>
</dbReference>
<dbReference type="InterPro" id="IPR041243">
    <property type="entry name" value="STI1/HOP_DP"/>
</dbReference>
<keyword evidence="6" id="KW-1185">Reference proteome</keyword>
<dbReference type="PANTHER" id="PTHR22904">
    <property type="entry name" value="TPR REPEAT CONTAINING PROTEIN"/>
    <property type="match status" value="1"/>
</dbReference>
<evidence type="ECO:0000256" key="1">
    <source>
        <dbReference type="ARBA" id="ARBA00022737"/>
    </source>
</evidence>
<sequence length="333" mass="37624">MHDIQKNPSNLNLYLKDQRVMQALAVLLNFKLRTAQGGASAGAGAGASAEPEPELVTRGGGKEKREWKALALKEEEAGNAAHKKKDFETAIQHYTKASALDIKDISFLTNRADVYLEMGKKALTKHCNPDTLKKLNDVERAKKEPEQQEYFDPKIANEEHEKGNEYSKERKFPEAVSYKEEPQGSKDTHQLGIFMLDADTFGHSRTRCSLAYAGCTSRLCSAYNNRATCYTKLRALPEGLKDAEKCIELDPSFVKGYTRKEYDKALETYQKGLEHGPYNQELLDGVRRYSLVLAEQSLAYGFGYYAISLTVITNLCRQRQWKTEKFRTPSLTL</sequence>
<protein>
    <recommendedName>
        <fullName evidence="4">STI1/HOP DP domain-containing protein</fullName>
    </recommendedName>
</protein>
<keyword evidence="2" id="KW-0802">TPR repeat</keyword>
<gene>
    <name evidence="5" type="ORF">Cgig2_008893</name>
</gene>
<dbReference type="Pfam" id="PF17830">
    <property type="entry name" value="STI1-HOP_DP"/>
    <property type="match status" value="1"/>
</dbReference>
<dbReference type="InterPro" id="IPR019734">
    <property type="entry name" value="TPR_rpt"/>
</dbReference>
<dbReference type="OrthoDB" id="2423701at2759"/>